<reference evidence="4 5" key="1">
    <citation type="submission" date="2019-02" db="EMBL/GenBank/DDBJ databases">
        <title>Kribbella capetownensis sp. nov. and Kribbella speibonae sp. nov., isolated from soil.</title>
        <authorList>
            <person name="Curtis S.M."/>
            <person name="Norton I."/>
            <person name="Everest G.J."/>
            <person name="Meyers P.R."/>
        </authorList>
    </citation>
    <scope>NUCLEOTIDE SEQUENCE [LARGE SCALE GENOMIC DNA]</scope>
    <source>
        <strain evidence="4 5">NRRL B-24813</strain>
    </source>
</reference>
<dbReference type="InterPro" id="IPR020476">
    <property type="entry name" value="Nudix_hydrolase"/>
</dbReference>
<dbReference type="Proteomes" id="UP000291144">
    <property type="component" value="Unassembled WGS sequence"/>
</dbReference>
<evidence type="ECO:0000259" key="3">
    <source>
        <dbReference type="PROSITE" id="PS51462"/>
    </source>
</evidence>
<dbReference type="PANTHER" id="PTHR43046">
    <property type="entry name" value="GDP-MANNOSE MANNOSYL HYDROLASE"/>
    <property type="match status" value="1"/>
</dbReference>
<dbReference type="InterPro" id="IPR015797">
    <property type="entry name" value="NUDIX_hydrolase-like_dom_sf"/>
</dbReference>
<organism evidence="4 5">
    <name type="scientific">Kribbella pittospori</name>
    <dbReference type="NCBI Taxonomy" id="722689"/>
    <lineage>
        <taxon>Bacteria</taxon>
        <taxon>Bacillati</taxon>
        <taxon>Actinomycetota</taxon>
        <taxon>Actinomycetes</taxon>
        <taxon>Propionibacteriales</taxon>
        <taxon>Kribbellaceae</taxon>
        <taxon>Kribbella</taxon>
    </lineage>
</organism>
<evidence type="ECO:0000256" key="1">
    <source>
        <dbReference type="ARBA" id="ARBA00001946"/>
    </source>
</evidence>
<sequence>MPKRIDYYDDPNAPAANSMVPSVNVVIENDAGEILLIQRSDNGNWALPGGAIDLGESMSQAGVRETKEETGIDCEIVDVIGIYTDPKHIILYTSNGEARQEFSILLRGRATGGQPTTSSESTKVHWVPQADLSTLQMDASMQRRIAHYLEPAATLYFDWPPAAPSRRCTFDAALLSSVSPWCTPTRVCADGVSLAGCTSTEECLRITE</sequence>
<protein>
    <submittedName>
        <fullName evidence="4">NUDIX domain-containing protein</fullName>
    </submittedName>
</protein>
<dbReference type="Gene3D" id="3.90.79.10">
    <property type="entry name" value="Nucleoside Triphosphate Pyrophosphohydrolase"/>
    <property type="match status" value="1"/>
</dbReference>
<proteinExistence type="predicted"/>
<comment type="caution">
    <text evidence="4">The sequence shown here is derived from an EMBL/GenBank/DDBJ whole genome shotgun (WGS) entry which is preliminary data.</text>
</comment>
<dbReference type="RefSeq" id="WP_131365061.1">
    <property type="nucleotide sequence ID" value="NZ_SJKB01000019.1"/>
</dbReference>
<comment type="cofactor">
    <cofactor evidence="1">
        <name>Mg(2+)</name>
        <dbReference type="ChEBI" id="CHEBI:18420"/>
    </cofactor>
</comment>
<evidence type="ECO:0000313" key="5">
    <source>
        <dbReference type="Proteomes" id="UP000291144"/>
    </source>
</evidence>
<dbReference type="Pfam" id="PF00293">
    <property type="entry name" value="NUDIX"/>
    <property type="match status" value="1"/>
</dbReference>
<feature type="domain" description="Nudix hydrolase" evidence="3">
    <location>
        <begin position="18"/>
        <end position="151"/>
    </location>
</feature>
<dbReference type="EMBL" id="SJKB01000019">
    <property type="protein sequence ID" value="TCC54365.1"/>
    <property type="molecule type" value="Genomic_DNA"/>
</dbReference>
<gene>
    <name evidence="4" type="ORF">E0H73_38575</name>
</gene>
<keyword evidence="5" id="KW-1185">Reference proteome</keyword>
<dbReference type="InterPro" id="IPR000086">
    <property type="entry name" value="NUDIX_hydrolase_dom"/>
</dbReference>
<evidence type="ECO:0000256" key="2">
    <source>
        <dbReference type="ARBA" id="ARBA00022801"/>
    </source>
</evidence>
<dbReference type="PROSITE" id="PS51462">
    <property type="entry name" value="NUDIX"/>
    <property type="match status" value="1"/>
</dbReference>
<dbReference type="PRINTS" id="PR00502">
    <property type="entry name" value="NUDIXFAMILY"/>
</dbReference>
<accession>A0A4R0KFP7</accession>
<dbReference type="GO" id="GO:0016787">
    <property type="term" value="F:hydrolase activity"/>
    <property type="evidence" value="ECO:0007669"/>
    <property type="project" value="UniProtKB-KW"/>
</dbReference>
<keyword evidence="2" id="KW-0378">Hydrolase</keyword>
<evidence type="ECO:0000313" key="4">
    <source>
        <dbReference type="EMBL" id="TCC54365.1"/>
    </source>
</evidence>
<dbReference type="OrthoDB" id="9804442at2"/>
<dbReference type="AlphaFoldDB" id="A0A4R0KFP7"/>
<dbReference type="SUPFAM" id="SSF55811">
    <property type="entry name" value="Nudix"/>
    <property type="match status" value="1"/>
</dbReference>
<dbReference type="PANTHER" id="PTHR43046:SF16">
    <property type="entry name" value="ADP-RIBOSE PYROPHOSPHATASE YJHB-RELATED"/>
    <property type="match status" value="1"/>
</dbReference>
<name>A0A4R0KFP7_9ACTN</name>